<dbReference type="HOGENOM" id="CLU_1866456_0_0_1"/>
<name>A0A093V5P8_TALMA</name>
<reference evidence="2" key="1">
    <citation type="journal article" date="2014" name="PLoS Genet.">
        <title>Signature Gene Expression Reveals Novel Clues to the Molecular Mechanisms of Dimorphic Transition in Penicillium marneffei.</title>
        <authorList>
            <person name="Yang E."/>
            <person name="Wang G."/>
            <person name="Cai J."/>
            <person name="Woo P.C."/>
            <person name="Lau S.K."/>
            <person name="Yuen K.-Y."/>
            <person name="Chow W.-N."/>
            <person name="Lin X."/>
        </authorList>
    </citation>
    <scope>NUCLEOTIDE SEQUENCE [LARGE SCALE GENOMIC DNA]</scope>
    <source>
        <strain evidence="2">PM1</strain>
    </source>
</reference>
<dbReference type="PROSITE" id="PS51257">
    <property type="entry name" value="PROKAR_LIPOPROTEIN"/>
    <property type="match status" value="1"/>
</dbReference>
<dbReference type="EMBL" id="JPOX01000050">
    <property type="protein sequence ID" value="KFX42016.1"/>
    <property type="molecule type" value="Genomic_DNA"/>
</dbReference>
<evidence type="ECO:0000256" key="1">
    <source>
        <dbReference type="SAM" id="SignalP"/>
    </source>
</evidence>
<gene>
    <name evidence="2" type="ORF">GQ26_0500100</name>
</gene>
<feature type="chain" id="PRO_5001888862" evidence="1">
    <location>
        <begin position="23"/>
        <end position="137"/>
    </location>
</feature>
<organism evidence="2">
    <name type="scientific">Talaromyces marneffei PM1</name>
    <dbReference type="NCBI Taxonomy" id="1077442"/>
    <lineage>
        <taxon>Eukaryota</taxon>
        <taxon>Fungi</taxon>
        <taxon>Dikarya</taxon>
        <taxon>Ascomycota</taxon>
        <taxon>Pezizomycotina</taxon>
        <taxon>Eurotiomycetes</taxon>
        <taxon>Eurotiomycetidae</taxon>
        <taxon>Eurotiales</taxon>
        <taxon>Trichocomaceae</taxon>
        <taxon>Talaromyces</taxon>
        <taxon>Talaromyces sect. Talaromyces</taxon>
    </lineage>
</organism>
<keyword evidence="1" id="KW-0732">Signal</keyword>
<comment type="caution">
    <text evidence="2">The sequence shown here is derived from an EMBL/GenBank/DDBJ whole genome shotgun (WGS) entry which is preliminary data.</text>
</comment>
<feature type="signal peptide" evidence="1">
    <location>
        <begin position="1"/>
        <end position="22"/>
    </location>
</feature>
<accession>A0A093V5P8</accession>
<sequence length="137" mass="14618">MFLKSQVLSLISLIALPLAVNGNACNMHFYSGSGCSGSPVASCVPEDTEPHDYCQWNTWVGSIGWTDCRVDEFPVIWGCDGVPSTNANYAQNVCPGNRWLISTGNGYDDGCSDVGTYDGYVTTGDDDPNTCTDCIGP</sequence>
<dbReference type="AlphaFoldDB" id="A0A093V5P8"/>
<protein>
    <submittedName>
        <fullName evidence="2">Uncharacterized protein YkgE</fullName>
    </submittedName>
</protein>
<evidence type="ECO:0000313" key="2">
    <source>
        <dbReference type="EMBL" id="KFX42016.1"/>
    </source>
</evidence>
<proteinExistence type="predicted"/>